<evidence type="ECO:0000313" key="1">
    <source>
        <dbReference type="EMBL" id="TDY05768.1"/>
    </source>
</evidence>
<dbReference type="EMBL" id="SOQZ01000009">
    <property type="protein sequence ID" value="TDY05768.1"/>
    <property type="molecule type" value="Genomic_DNA"/>
</dbReference>
<reference evidence="1 2" key="1">
    <citation type="submission" date="2019-03" db="EMBL/GenBank/DDBJ databases">
        <title>Genomic Encyclopedia of Type Strains, Phase III (KMG-III): the genomes of soil and plant-associated and newly described type strains.</title>
        <authorList>
            <person name="Whitman W."/>
        </authorList>
    </citation>
    <scope>NUCLEOTIDE SEQUENCE [LARGE SCALE GENOMIC DNA]</scope>
    <source>
        <strain evidence="1 2">CGMCC 1.10957</strain>
    </source>
</reference>
<proteinExistence type="predicted"/>
<dbReference type="RefSeq" id="WP_134201309.1">
    <property type="nucleotide sequence ID" value="NZ_SOQZ01000009.1"/>
</dbReference>
<protein>
    <submittedName>
        <fullName evidence="1">Uncharacterized protein</fullName>
    </submittedName>
</protein>
<keyword evidence="2" id="KW-1185">Reference proteome</keyword>
<organism evidence="1 2">
    <name type="scientific">Meridianimaribacter flavus</name>
    <dbReference type="NCBI Taxonomy" id="571115"/>
    <lineage>
        <taxon>Bacteria</taxon>
        <taxon>Pseudomonadati</taxon>
        <taxon>Bacteroidota</taxon>
        <taxon>Flavobacteriia</taxon>
        <taxon>Flavobacteriales</taxon>
        <taxon>Flavobacteriaceae</taxon>
        <taxon>Meridianimaribacter</taxon>
    </lineage>
</organism>
<accession>A0ABY2G1C1</accession>
<evidence type="ECO:0000313" key="2">
    <source>
        <dbReference type="Proteomes" id="UP000294930"/>
    </source>
</evidence>
<name>A0ABY2G1C1_9FLAO</name>
<sequence length="93" mass="10930">MKDSEKKRIEIYTEKEIDSLIRYYSDKIIGKNFGENYPYKIEKFEATKIKVKYQLQCVGFLLRQSSTIIKIDISTLCKENSLLSPLEVLKDQS</sequence>
<comment type="caution">
    <text evidence="1">The sequence shown here is derived from an EMBL/GenBank/DDBJ whole genome shotgun (WGS) entry which is preliminary data.</text>
</comment>
<dbReference type="Proteomes" id="UP000294930">
    <property type="component" value="Unassembled WGS sequence"/>
</dbReference>
<gene>
    <name evidence="1" type="ORF">A8975_2858</name>
</gene>